<evidence type="ECO:0000313" key="1">
    <source>
        <dbReference type="EMBL" id="KAE9543355.1"/>
    </source>
</evidence>
<comment type="caution">
    <text evidence="1">The sequence shown here is derived from an EMBL/GenBank/DDBJ whole genome shotgun (WGS) entry which is preliminary data.</text>
</comment>
<gene>
    <name evidence="1" type="ORF">AGLY_003266</name>
</gene>
<organism evidence="1 2">
    <name type="scientific">Aphis glycines</name>
    <name type="common">Soybean aphid</name>
    <dbReference type="NCBI Taxonomy" id="307491"/>
    <lineage>
        <taxon>Eukaryota</taxon>
        <taxon>Metazoa</taxon>
        <taxon>Ecdysozoa</taxon>
        <taxon>Arthropoda</taxon>
        <taxon>Hexapoda</taxon>
        <taxon>Insecta</taxon>
        <taxon>Pterygota</taxon>
        <taxon>Neoptera</taxon>
        <taxon>Paraneoptera</taxon>
        <taxon>Hemiptera</taxon>
        <taxon>Sternorrhyncha</taxon>
        <taxon>Aphidomorpha</taxon>
        <taxon>Aphidoidea</taxon>
        <taxon>Aphididae</taxon>
        <taxon>Aphidini</taxon>
        <taxon>Aphis</taxon>
        <taxon>Aphis</taxon>
    </lineage>
</organism>
<accession>A0A6G0U2N1</accession>
<keyword evidence="2" id="KW-1185">Reference proteome</keyword>
<protein>
    <submittedName>
        <fullName evidence="1">Uncharacterized protein</fullName>
    </submittedName>
</protein>
<name>A0A6G0U2N1_APHGL</name>
<proteinExistence type="predicted"/>
<dbReference type="Proteomes" id="UP000475862">
    <property type="component" value="Unassembled WGS sequence"/>
</dbReference>
<reference evidence="1 2" key="1">
    <citation type="submission" date="2019-08" db="EMBL/GenBank/DDBJ databases">
        <title>The genome of the soybean aphid Biotype 1, its phylome, world population structure and adaptation to the North American continent.</title>
        <authorList>
            <person name="Giordano R."/>
            <person name="Donthu R.K."/>
            <person name="Hernandez A.G."/>
            <person name="Wright C.L."/>
            <person name="Zimin A.V."/>
        </authorList>
    </citation>
    <scope>NUCLEOTIDE SEQUENCE [LARGE SCALE GENOMIC DNA]</scope>
    <source>
        <tissue evidence="1">Whole aphids</tissue>
    </source>
</reference>
<dbReference type="OrthoDB" id="6769052at2759"/>
<dbReference type="AlphaFoldDB" id="A0A6G0U2N1"/>
<evidence type="ECO:0000313" key="2">
    <source>
        <dbReference type="Proteomes" id="UP000475862"/>
    </source>
</evidence>
<sequence length="197" mass="22631">MRQNFFSTTIAEFIDKHGNKGTTFTSERSTWQDFIIQANFKIILTTGMAIVNNKENALKLPTATYSLSKFGYIMGEGPAGFTAIKTREIIYLIKCKHIDVKTKKNWRKLIINMMKKMINDVVPRSIFRVVDFSPRTAAMVDSGLLCIIRRFCFVVDKKIMNRITLILKTLLILFKIKTKTKTQDETNFKTGQITFPG</sequence>
<dbReference type="EMBL" id="VYZN01000009">
    <property type="protein sequence ID" value="KAE9543355.1"/>
    <property type="molecule type" value="Genomic_DNA"/>
</dbReference>